<proteinExistence type="predicted"/>
<evidence type="ECO:0000313" key="2">
    <source>
        <dbReference type="EMBL" id="KIJ99688.1"/>
    </source>
</evidence>
<keyword evidence="1" id="KW-0472">Membrane</keyword>
<dbReference type="OrthoDB" id="3208129at2759"/>
<feature type="transmembrane region" description="Helical" evidence="1">
    <location>
        <begin position="6"/>
        <end position="29"/>
    </location>
</feature>
<dbReference type="HOGENOM" id="CLU_2910310_0_0_1"/>
<organism evidence="2 3">
    <name type="scientific">Laccaria amethystina LaAM-08-1</name>
    <dbReference type="NCBI Taxonomy" id="1095629"/>
    <lineage>
        <taxon>Eukaryota</taxon>
        <taxon>Fungi</taxon>
        <taxon>Dikarya</taxon>
        <taxon>Basidiomycota</taxon>
        <taxon>Agaricomycotina</taxon>
        <taxon>Agaricomycetes</taxon>
        <taxon>Agaricomycetidae</taxon>
        <taxon>Agaricales</taxon>
        <taxon>Agaricineae</taxon>
        <taxon>Hydnangiaceae</taxon>
        <taxon>Laccaria</taxon>
    </lineage>
</organism>
<evidence type="ECO:0000313" key="3">
    <source>
        <dbReference type="Proteomes" id="UP000054477"/>
    </source>
</evidence>
<name>A0A0C9XDN0_9AGAR</name>
<dbReference type="AlphaFoldDB" id="A0A0C9XDN0"/>
<keyword evidence="1" id="KW-1133">Transmembrane helix</keyword>
<reference evidence="2 3" key="1">
    <citation type="submission" date="2014-04" db="EMBL/GenBank/DDBJ databases">
        <authorList>
            <consortium name="DOE Joint Genome Institute"/>
            <person name="Kuo A."/>
            <person name="Kohler A."/>
            <person name="Nagy L.G."/>
            <person name="Floudas D."/>
            <person name="Copeland A."/>
            <person name="Barry K.W."/>
            <person name="Cichocki N."/>
            <person name="Veneault-Fourrey C."/>
            <person name="LaButti K."/>
            <person name="Lindquist E.A."/>
            <person name="Lipzen A."/>
            <person name="Lundell T."/>
            <person name="Morin E."/>
            <person name="Murat C."/>
            <person name="Sun H."/>
            <person name="Tunlid A."/>
            <person name="Henrissat B."/>
            <person name="Grigoriev I.V."/>
            <person name="Hibbett D.S."/>
            <person name="Martin F."/>
            <person name="Nordberg H.P."/>
            <person name="Cantor M.N."/>
            <person name="Hua S.X."/>
        </authorList>
    </citation>
    <scope>NUCLEOTIDE SEQUENCE [LARGE SCALE GENOMIC DNA]</scope>
    <source>
        <strain evidence="2 3">LaAM-08-1</strain>
    </source>
</reference>
<dbReference type="Proteomes" id="UP000054477">
    <property type="component" value="Unassembled WGS sequence"/>
</dbReference>
<evidence type="ECO:0000256" key="1">
    <source>
        <dbReference type="SAM" id="Phobius"/>
    </source>
</evidence>
<accession>A0A0C9XDN0</accession>
<reference evidence="3" key="2">
    <citation type="submission" date="2015-01" db="EMBL/GenBank/DDBJ databases">
        <title>Evolutionary Origins and Diversification of the Mycorrhizal Mutualists.</title>
        <authorList>
            <consortium name="DOE Joint Genome Institute"/>
            <consortium name="Mycorrhizal Genomics Consortium"/>
            <person name="Kohler A."/>
            <person name="Kuo A."/>
            <person name="Nagy L.G."/>
            <person name="Floudas D."/>
            <person name="Copeland A."/>
            <person name="Barry K.W."/>
            <person name="Cichocki N."/>
            <person name="Veneault-Fourrey C."/>
            <person name="LaButti K."/>
            <person name="Lindquist E.A."/>
            <person name="Lipzen A."/>
            <person name="Lundell T."/>
            <person name="Morin E."/>
            <person name="Murat C."/>
            <person name="Riley R."/>
            <person name="Ohm R."/>
            <person name="Sun H."/>
            <person name="Tunlid A."/>
            <person name="Henrissat B."/>
            <person name="Grigoriev I.V."/>
            <person name="Hibbett D.S."/>
            <person name="Martin F."/>
        </authorList>
    </citation>
    <scope>NUCLEOTIDE SEQUENCE [LARGE SCALE GENOMIC DNA]</scope>
    <source>
        <strain evidence="3">LaAM-08-1</strain>
    </source>
</reference>
<sequence length="62" mass="6844">DLPLALLKPAFDVLIPADCALTAAFWALYNNKERSVGMQACCLIWTVTNSMLVPQEVKCNMT</sequence>
<keyword evidence="1" id="KW-0812">Transmembrane</keyword>
<dbReference type="EMBL" id="KN838642">
    <property type="protein sequence ID" value="KIJ99688.1"/>
    <property type="molecule type" value="Genomic_DNA"/>
</dbReference>
<keyword evidence="3" id="KW-1185">Reference proteome</keyword>
<protein>
    <submittedName>
        <fullName evidence="2">Uncharacterized protein</fullName>
    </submittedName>
</protein>
<feature type="non-terminal residue" evidence="2">
    <location>
        <position position="1"/>
    </location>
</feature>
<gene>
    <name evidence="2" type="ORF">K443DRAFT_32834</name>
</gene>
<feature type="non-terminal residue" evidence="2">
    <location>
        <position position="62"/>
    </location>
</feature>